<evidence type="ECO:0000313" key="15">
    <source>
        <dbReference type="Proteomes" id="UP000322084"/>
    </source>
</evidence>
<evidence type="ECO:0000259" key="13">
    <source>
        <dbReference type="Pfam" id="PF01728"/>
    </source>
</evidence>
<proteinExistence type="inferred from homology"/>
<dbReference type="GO" id="GO:0005737">
    <property type="term" value="C:cytoplasm"/>
    <property type="evidence" value="ECO:0007669"/>
    <property type="project" value="UniProtKB-SubCell"/>
</dbReference>
<dbReference type="AlphaFoldDB" id="A0A5A7MPS4"/>
<dbReference type="InterPro" id="IPR002877">
    <property type="entry name" value="RNA_MeTrfase_FtsJ_dom"/>
</dbReference>
<dbReference type="PANTHER" id="PTHR10920">
    <property type="entry name" value="RIBOSOMAL RNA METHYLTRANSFERASE"/>
    <property type="match status" value="1"/>
</dbReference>
<evidence type="ECO:0000256" key="11">
    <source>
        <dbReference type="HAMAP-Rule" id="MF_01547"/>
    </source>
</evidence>
<evidence type="ECO:0000256" key="6">
    <source>
        <dbReference type="ARBA" id="ARBA00038861"/>
    </source>
</evidence>
<evidence type="ECO:0000256" key="2">
    <source>
        <dbReference type="ARBA" id="ARBA00022603"/>
    </source>
</evidence>
<dbReference type="InterPro" id="IPR015507">
    <property type="entry name" value="rRNA-MeTfrase_E"/>
</dbReference>
<evidence type="ECO:0000256" key="3">
    <source>
        <dbReference type="ARBA" id="ARBA00022679"/>
    </source>
</evidence>
<feature type="binding site" evidence="11">
    <location>
        <position position="83"/>
    </location>
    <ligand>
        <name>S-adenosyl-L-methionine</name>
        <dbReference type="ChEBI" id="CHEBI:59789"/>
    </ligand>
</feature>
<dbReference type="EC" id="2.1.1.166" evidence="6 11"/>
<organism evidence="14 15">
    <name type="scientific">Iodidimonas gelatinilytica</name>
    <dbReference type="NCBI Taxonomy" id="1236966"/>
    <lineage>
        <taxon>Bacteria</taxon>
        <taxon>Pseudomonadati</taxon>
        <taxon>Pseudomonadota</taxon>
        <taxon>Alphaproteobacteria</taxon>
        <taxon>Iodidimonadales</taxon>
        <taxon>Iodidimonadaceae</taxon>
        <taxon>Iodidimonas</taxon>
    </lineage>
</organism>
<keyword evidence="4 11" id="KW-0949">S-adenosyl-L-methionine</keyword>
<gene>
    <name evidence="11 14" type="primary">rlmE</name>
    <name evidence="11" type="synonym">ftsJ</name>
    <name evidence="11" type="synonym">rrmJ</name>
    <name evidence="14" type="ORF">JCM17844_05550</name>
</gene>
<feature type="active site" description="Proton acceptor" evidence="11 12">
    <location>
        <position position="187"/>
    </location>
</feature>
<keyword evidence="1 11" id="KW-0698">rRNA processing</keyword>
<keyword evidence="11" id="KW-0963">Cytoplasm</keyword>
<dbReference type="PIRSF" id="PIRSF005461">
    <property type="entry name" value="23S_rRNA_mtase"/>
    <property type="match status" value="1"/>
</dbReference>
<comment type="caution">
    <text evidence="14">The sequence shown here is derived from an EMBL/GenBank/DDBJ whole genome shotgun (WGS) entry which is preliminary data.</text>
</comment>
<evidence type="ECO:0000256" key="5">
    <source>
        <dbReference type="ARBA" id="ARBA00037569"/>
    </source>
</evidence>
<dbReference type="InterPro" id="IPR050082">
    <property type="entry name" value="RNA_methyltr_RlmE"/>
</dbReference>
<evidence type="ECO:0000313" key="14">
    <source>
        <dbReference type="EMBL" id="GEQ96918.1"/>
    </source>
</evidence>
<feature type="binding site" evidence="11">
    <location>
        <position position="85"/>
    </location>
    <ligand>
        <name>S-adenosyl-L-methionine</name>
        <dbReference type="ChEBI" id="CHEBI:59789"/>
    </ligand>
</feature>
<reference evidence="14 15" key="1">
    <citation type="submission" date="2019-09" db="EMBL/GenBank/DDBJ databases">
        <title>NBRP : Genome information of microbial organism related human and environment.</title>
        <authorList>
            <person name="Hattori M."/>
            <person name="Oshima K."/>
            <person name="Inaba H."/>
            <person name="Suda W."/>
            <person name="Sakamoto M."/>
            <person name="Iino T."/>
            <person name="Kitahara M."/>
            <person name="Oshida Y."/>
            <person name="Iida T."/>
            <person name="Kudo T."/>
            <person name="Itoh T."/>
            <person name="Ohkuma M."/>
        </authorList>
    </citation>
    <scope>NUCLEOTIDE SEQUENCE [LARGE SCALE GENOMIC DNA]</scope>
    <source>
        <strain evidence="14 15">Hi-2</strain>
    </source>
</reference>
<feature type="binding site" evidence="11">
    <location>
        <position position="147"/>
    </location>
    <ligand>
        <name>S-adenosyl-L-methionine</name>
        <dbReference type="ChEBI" id="CHEBI:59789"/>
    </ligand>
</feature>
<feature type="binding site" evidence="11">
    <location>
        <position position="107"/>
    </location>
    <ligand>
        <name>S-adenosyl-L-methionine</name>
        <dbReference type="ChEBI" id="CHEBI:59789"/>
    </ligand>
</feature>
<dbReference type="Proteomes" id="UP000322084">
    <property type="component" value="Unassembled WGS sequence"/>
</dbReference>
<evidence type="ECO:0000256" key="9">
    <source>
        <dbReference type="ARBA" id="ARBA00042745"/>
    </source>
</evidence>
<evidence type="ECO:0000256" key="1">
    <source>
        <dbReference type="ARBA" id="ARBA00022552"/>
    </source>
</evidence>
<dbReference type="Gene3D" id="3.40.50.150">
    <property type="entry name" value="Vaccinia Virus protein VP39"/>
    <property type="match status" value="1"/>
</dbReference>
<dbReference type="PANTHER" id="PTHR10920:SF18">
    <property type="entry name" value="RRNA METHYLTRANSFERASE 2, MITOCHONDRIAL"/>
    <property type="match status" value="1"/>
</dbReference>
<evidence type="ECO:0000256" key="12">
    <source>
        <dbReference type="PIRSR" id="PIRSR005461-1"/>
    </source>
</evidence>
<comment type="subcellular location">
    <subcellularLocation>
        <location evidence="11">Cytoplasm</location>
    </subcellularLocation>
</comment>
<protein>
    <recommendedName>
        <fullName evidence="7 11">Ribosomal RNA large subunit methyltransferase E</fullName>
        <ecNumber evidence="6 11">2.1.1.166</ecNumber>
    </recommendedName>
    <alternativeName>
        <fullName evidence="9 11">23S rRNA Um2552 methyltransferase</fullName>
    </alternativeName>
    <alternativeName>
        <fullName evidence="8 11">rRNA (uridine-2'-O-)-methyltransferase</fullName>
    </alternativeName>
</protein>
<feature type="binding site" evidence="11">
    <location>
        <position position="123"/>
    </location>
    <ligand>
        <name>S-adenosyl-L-methionine</name>
        <dbReference type="ChEBI" id="CHEBI:59789"/>
    </ligand>
</feature>
<accession>A0A5A7MPS4</accession>
<dbReference type="RefSeq" id="WP_149999483.1">
    <property type="nucleotide sequence ID" value="NZ_BKCL01000001.1"/>
</dbReference>
<sequence length="243" mass="26758">MARPPEKRGTRGRSGLKVRVRTARGRKLSSTRWLQRQLNDPYVEEARRQGYRSRAAFKLLELDEKFQLLKGARRVVDLGAAPGGWTQVLVEQFTRSGQKDNKIVGIDILPMDPISGADLIEMDFLAPQAPDELKALLGGPADIVLSDMAAPTTGHKQTDHIRTMGLCEAALDFAMDVLEPGGTFVAKVLRGGTDDDLLRRMKLHFSSVRHAKPPASRPESVEWYVIASGFTGKSQALNDQSAP</sequence>
<comment type="catalytic activity">
    <reaction evidence="10 11">
        <text>uridine(2552) in 23S rRNA + S-adenosyl-L-methionine = 2'-O-methyluridine(2552) in 23S rRNA + S-adenosyl-L-homocysteine + H(+)</text>
        <dbReference type="Rhea" id="RHEA:42720"/>
        <dbReference type="Rhea" id="RHEA-COMP:10202"/>
        <dbReference type="Rhea" id="RHEA-COMP:10203"/>
        <dbReference type="ChEBI" id="CHEBI:15378"/>
        <dbReference type="ChEBI" id="CHEBI:57856"/>
        <dbReference type="ChEBI" id="CHEBI:59789"/>
        <dbReference type="ChEBI" id="CHEBI:65315"/>
        <dbReference type="ChEBI" id="CHEBI:74478"/>
        <dbReference type="EC" id="2.1.1.166"/>
    </reaction>
</comment>
<evidence type="ECO:0000256" key="10">
    <source>
        <dbReference type="ARBA" id="ARBA00048970"/>
    </source>
</evidence>
<dbReference type="SUPFAM" id="SSF53335">
    <property type="entry name" value="S-adenosyl-L-methionine-dependent methyltransferases"/>
    <property type="match status" value="1"/>
</dbReference>
<evidence type="ECO:0000256" key="8">
    <source>
        <dbReference type="ARBA" id="ARBA00041995"/>
    </source>
</evidence>
<comment type="similarity">
    <text evidence="11">Belongs to the class I-like SAM-binding methyltransferase superfamily. RNA methyltransferase RlmE family.</text>
</comment>
<dbReference type="Pfam" id="PF01728">
    <property type="entry name" value="FtsJ"/>
    <property type="match status" value="1"/>
</dbReference>
<keyword evidence="2 11" id="KW-0489">Methyltransferase</keyword>
<name>A0A5A7MPS4_9PROT</name>
<dbReference type="EMBL" id="BKCL01000001">
    <property type="protein sequence ID" value="GEQ96918.1"/>
    <property type="molecule type" value="Genomic_DNA"/>
</dbReference>
<comment type="function">
    <text evidence="5 11">Specifically methylates the uridine in position 2552 of 23S rRNA at the 2'-O position of the ribose in the fully assembled 50S ribosomal subunit.</text>
</comment>
<feature type="domain" description="Ribosomal RNA methyltransferase FtsJ" evidence="13">
    <location>
        <begin position="51"/>
        <end position="230"/>
    </location>
</feature>
<dbReference type="GO" id="GO:0008650">
    <property type="term" value="F:rRNA (uridine-2'-O-)-methyltransferase activity"/>
    <property type="evidence" value="ECO:0007669"/>
    <property type="project" value="UniProtKB-UniRule"/>
</dbReference>
<dbReference type="InterPro" id="IPR029063">
    <property type="entry name" value="SAM-dependent_MTases_sf"/>
</dbReference>
<evidence type="ECO:0000256" key="4">
    <source>
        <dbReference type="ARBA" id="ARBA00022691"/>
    </source>
</evidence>
<keyword evidence="3 11" id="KW-0808">Transferase</keyword>
<evidence type="ECO:0000256" key="7">
    <source>
        <dbReference type="ARBA" id="ARBA00041129"/>
    </source>
</evidence>
<dbReference type="HAMAP" id="MF_01547">
    <property type="entry name" value="RNA_methyltr_E"/>
    <property type="match status" value="1"/>
</dbReference>